<accession>A0A7Z0CNG0</accession>
<dbReference type="Pfam" id="PF14690">
    <property type="entry name" value="Zn_ribbon_ISL3"/>
    <property type="match status" value="1"/>
</dbReference>
<dbReference type="Pfam" id="PF13542">
    <property type="entry name" value="HTH_Tnp_ISL3"/>
    <property type="match status" value="1"/>
</dbReference>
<evidence type="ECO:0000259" key="2">
    <source>
        <dbReference type="Pfam" id="PF13542"/>
    </source>
</evidence>
<dbReference type="PANTHER" id="PTHR33498">
    <property type="entry name" value="TRANSPOSASE FOR INSERTION SEQUENCE ELEMENT IS1557"/>
    <property type="match status" value="1"/>
</dbReference>
<organism evidence="4 5">
    <name type="scientific">Nocardioides aromaticivorans</name>
    <dbReference type="NCBI Taxonomy" id="200618"/>
    <lineage>
        <taxon>Bacteria</taxon>
        <taxon>Bacillati</taxon>
        <taxon>Actinomycetota</taxon>
        <taxon>Actinomycetes</taxon>
        <taxon>Propionibacteriales</taxon>
        <taxon>Nocardioidaceae</taxon>
        <taxon>Nocardioides</taxon>
    </lineage>
</organism>
<gene>
    <name evidence="4" type="ORF">BJ993_004922</name>
</gene>
<dbReference type="InterPro" id="IPR029261">
    <property type="entry name" value="Transposase_Znf"/>
</dbReference>
<dbReference type="PANTHER" id="PTHR33498:SF1">
    <property type="entry name" value="TRANSPOSASE FOR INSERTION SEQUENCE ELEMENT IS1557"/>
    <property type="match status" value="1"/>
</dbReference>
<feature type="chain" id="PRO_5038559952" evidence="1">
    <location>
        <begin position="24"/>
        <end position="145"/>
    </location>
</feature>
<feature type="signal peptide" evidence="1">
    <location>
        <begin position="1"/>
        <end position="23"/>
    </location>
</feature>
<feature type="domain" description="Transposase IS204/IS1001/IS1096/IS1165 helix-turn-helix" evidence="2">
    <location>
        <begin position="69"/>
        <end position="118"/>
    </location>
</feature>
<dbReference type="Proteomes" id="UP000562045">
    <property type="component" value="Unassembled WGS sequence"/>
</dbReference>
<evidence type="ECO:0000313" key="5">
    <source>
        <dbReference type="Proteomes" id="UP000562045"/>
    </source>
</evidence>
<comment type="caution">
    <text evidence="4">The sequence shown here is derived from an EMBL/GenBank/DDBJ whole genome shotgun (WGS) entry which is preliminary data.</text>
</comment>
<reference evidence="4 5" key="1">
    <citation type="submission" date="2020-07" db="EMBL/GenBank/DDBJ databases">
        <title>Sequencing the genomes of 1000 actinobacteria strains.</title>
        <authorList>
            <person name="Klenk H.-P."/>
        </authorList>
    </citation>
    <scope>NUCLEOTIDE SEQUENCE [LARGE SCALE GENOMIC DNA]</scope>
    <source>
        <strain evidence="4 5">DSM 15131</strain>
    </source>
</reference>
<evidence type="ECO:0000256" key="1">
    <source>
        <dbReference type="SAM" id="SignalP"/>
    </source>
</evidence>
<dbReference type="EMBL" id="JACBZM010000002">
    <property type="protein sequence ID" value="NYI47776.1"/>
    <property type="molecule type" value="Genomic_DNA"/>
</dbReference>
<evidence type="ECO:0000259" key="3">
    <source>
        <dbReference type="Pfam" id="PF14690"/>
    </source>
</evidence>
<sequence>MRTPGWSLTFVLASGSVAGAAVADGARLGMTAGRAWRRWRALDLGTIQTVLEADAPRVRCRDHGPTVAAVPWARHAAGHTYAFDEQVAWLATQCSKSAVTELMRIAWRTVGSIITRVWADVEALHDRHADLSRAGSDGGSHPTRG</sequence>
<evidence type="ECO:0000313" key="4">
    <source>
        <dbReference type="EMBL" id="NYI47776.1"/>
    </source>
</evidence>
<dbReference type="InterPro" id="IPR032877">
    <property type="entry name" value="Transposase_HTH"/>
</dbReference>
<dbReference type="AlphaFoldDB" id="A0A7Z0CNG0"/>
<keyword evidence="1" id="KW-0732">Signal</keyword>
<proteinExistence type="predicted"/>
<dbReference type="InterPro" id="IPR047951">
    <property type="entry name" value="Transpos_ISL3"/>
</dbReference>
<name>A0A7Z0CNG0_9ACTN</name>
<protein>
    <submittedName>
        <fullName evidence="4">Transposase</fullName>
    </submittedName>
</protein>
<feature type="domain" description="Transposase IS204/IS1001/IS1096/IS1165 zinc-finger" evidence="3">
    <location>
        <begin position="33"/>
        <end position="63"/>
    </location>
</feature>